<reference evidence="3" key="1">
    <citation type="submission" date="2020-05" db="EMBL/GenBank/DDBJ databases">
        <title>Phylogenomic resolution of chytrid fungi.</title>
        <authorList>
            <person name="Stajich J.E."/>
            <person name="Amses K."/>
            <person name="Simmons R."/>
            <person name="Seto K."/>
            <person name="Myers J."/>
            <person name="Bonds A."/>
            <person name="Quandt C.A."/>
            <person name="Barry K."/>
            <person name="Liu P."/>
            <person name="Grigoriev I."/>
            <person name="Longcore J.E."/>
            <person name="James T.Y."/>
        </authorList>
    </citation>
    <scope>NUCLEOTIDE SEQUENCE</scope>
    <source>
        <strain evidence="3">JEL0379</strain>
    </source>
</reference>
<organism evidence="3 4">
    <name type="scientific">Geranomyces variabilis</name>
    <dbReference type="NCBI Taxonomy" id="109894"/>
    <lineage>
        <taxon>Eukaryota</taxon>
        <taxon>Fungi</taxon>
        <taxon>Fungi incertae sedis</taxon>
        <taxon>Chytridiomycota</taxon>
        <taxon>Chytridiomycota incertae sedis</taxon>
        <taxon>Chytridiomycetes</taxon>
        <taxon>Spizellomycetales</taxon>
        <taxon>Powellomycetaceae</taxon>
        <taxon>Geranomyces</taxon>
    </lineage>
</organism>
<feature type="compositionally biased region" description="Basic and acidic residues" evidence="1">
    <location>
        <begin position="187"/>
        <end position="198"/>
    </location>
</feature>
<proteinExistence type="predicted"/>
<evidence type="ECO:0000256" key="2">
    <source>
        <dbReference type="SAM" id="SignalP"/>
    </source>
</evidence>
<dbReference type="EMBL" id="JADGJQ010000109">
    <property type="protein sequence ID" value="KAJ3169339.1"/>
    <property type="molecule type" value="Genomic_DNA"/>
</dbReference>
<comment type="caution">
    <text evidence="3">The sequence shown here is derived from an EMBL/GenBank/DDBJ whole genome shotgun (WGS) entry which is preliminary data.</text>
</comment>
<dbReference type="AlphaFoldDB" id="A0AAD5XNR1"/>
<evidence type="ECO:0000313" key="3">
    <source>
        <dbReference type="EMBL" id="KAJ3169339.1"/>
    </source>
</evidence>
<accession>A0AAD5XNR1</accession>
<keyword evidence="4" id="KW-1185">Reference proteome</keyword>
<feature type="region of interest" description="Disordered" evidence="1">
    <location>
        <begin position="176"/>
        <end position="270"/>
    </location>
</feature>
<feature type="chain" id="PRO_5042087484" evidence="2">
    <location>
        <begin position="26"/>
        <end position="270"/>
    </location>
</feature>
<protein>
    <submittedName>
        <fullName evidence="3">Uncharacterized protein</fullName>
    </submittedName>
</protein>
<sequence>MVHLLRKALLTVGLASLLIVNVVRAQDPNVEKRDPRLVAGEDSDLKARDPRVFQARDPRIFQGEDSDLKARDPRIFQGEDSDLKARDPRIFWAGLKARDDEDAEDRQRRLLWSRNIVHCIGDKCSEGNIQARDGKNWDVNGDPTVNEAESRVFWGENGIQARELKDDLAKRDPRLFLRDSATPGPGHDQENLAIEKRHAPPPRNNVEDIEKRHAPPPRNNVEDIEKRHAPPPRNNVEDIEKRDPSPPPERKFAEDIEKRNPSLAPPERKF</sequence>
<dbReference type="Proteomes" id="UP001212152">
    <property type="component" value="Unassembled WGS sequence"/>
</dbReference>
<name>A0AAD5XNR1_9FUNG</name>
<evidence type="ECO:0000256" key="1">
    <source>
        <dbReference type="SAM" id="MobiDB-lite"/>
    </source>
</evidence>
<keyword evidence="2" id="KW-0732">Signal</keyword>
<gene>
    <name evidence="3" type="ORF">HDU87_000659</name>
</gene>
<feature type="compositionally biased region" description="Basic and acidic residues" evidence="1">
    <location>
        <begin position="235"/>
        <end position="270"/>
    </location>
</feature>
<feature type="signal peptide" evidence="2">
    <location>
        <begin position="1"/>
        <end position="25"/>
    </location>
</feature>
<evidence type="ECO:0000313" key="4">
    <source>
        <dbReference type="Proteomes" id="UP001212152"/>
    </source>
</evidence>
<feature type="non-terminal residue" evidence="3">
    <location>
        <position position="270"/>
    </location>
</feature>